<dbReference type="Proteomes" id="UP000319627">
    <property type="component" value="Unassembled WGS sequence"/>
</dbReference>
<dbReference type="InterPro" id="IPR017880">
    <property type="entry name" value="KilA_N"/>
</dbReference>
<accession>A0A562J1Q3</accession>
<dbReference type="Pfam" id="PF04383">
    <property type="entry name" value="KilA-N"/>
    <property type="match status" value="1"/>
</dbReference>
<proteinExistence type="predicted"/>
<evidence type="ECO:0000313" key="3">
    <source>
        <dbReference type="Proteomes" id="UP000319627"/>
    </source>
</evidence>
<dbReference type="OrthoDB" id="6966367at2"/>
<sequence>MTTKIIPFVYENHTVCFNSDGWLNATEIAERFGKRVNDWSSLPSTTSYISALVRALNTGKSGIYNVPDFIRTKRGKNGGTWIHPKLAVAFARWLSDDFAAWCDLRIDELLRGHRKPWNAARREAAIGYRGLCDAVKLNCELRGKAPARHHFINEAQLINEVIAGSFAGRDRDQLSAAELEALTLAELRDTVLIGLGMPYAERKQNLLKYMRGLLGKSLEAA</sequence>
<comment type="caution">
    <text evidence="2">The sequence shown here is derived from an EMBL/GenBank/DDBJ whole genome shotgun (WGS) entry which is preliminary data.</text>
</comment>
<dbReference type="InterPro" id="IPR018004">
    <property type="entry name" value="KilA/APSES_HTH"/>
</dbReference>
<evidence type="ECO:0000259" key="1">
    <source>
        <dbReference type="PROSITE" id="PS51301"/>
    </source>
</evidence>
<feature type="domain" description="KilA-N" evidence="1">
    <location>
        <begin position="4"/>
        <end position="109"/>
    </location>
</feature>
<keyword evidence="3" id="KW-1185">Reference proteome</keyword>
<dbReference type="EMBL" id="VLKG01000001">
    <property type="protein sequence ID" value="TWH77106.1"/>
    <property type="molecule type" value="Genomic_DNA"/>
</dbReference>
<dbReference type="SMART" id="SM01252">
    <property type="entry name" value="KilA-N"/>
    <property type="match status" value="1"/>
</dbReference>
<organism evidence="2 3">
    <name type="scientific">Azomonas agilis</name>
    <dbReference type="NCBI Taxonomy" id="116849"/>
    <lineage>
        <taxon>Bacteria</taxon>
        <taxon>Pseudomonadati</taxon>
        <taxon>Pseudomonadota</taxon>
        <taxon>Gammaproteobacteria</taxon>
        <taxon>Pseudomonadales</taxon>
        <taxon>Pseudomonadaceae</taxon>
        <taxon>Azomonas</taxon>
    </lineage>
</organism>
<gene>
    <name evidence="2" type="ORF">LX59_00008</name>
</gene>
<dbReference type="InterPro" id="IPR036887">
    <property type="entry name" value="HTH_APSES_sf"/>
</dbReference>
<dbReference type="SUPFAM" id="SSF54616">
    <property type="entry name" value="DNA-binding domain of Mlu1-box binding protein MBP1"/>
    <property type="match status" value="1"/>
</dbReference>
<evidence type="ECO:0000313" key="2">
    <source>
        <dbReference type="EMBL" id="TWH77106.1"/>
    </source>
</evidence>
<name>A0A562J1Q3_9GAMM</name>
<reference evidence="2 3" key="1">
    <citation type="submission" date="2019-07" db="EMBL/GenBank/DDBJ databases">
        <title>Genomic Encyclopedia of Type Strains, Phase I: the one thousand microbial genomes (KMG-I) project.</title>
        <authorList>
            <person name="Kyrpides N."/>
        </authorList>
    </citation>
    <scope>NUCLEOTIDE SEQUENCE [LARGE SCALE GENOMIC DNA]</scope>
    <source>
        <strain evidence="2 3">DSM 375</strain>
    </source>
</reference>
<dbReference type="PROSITE" id="PS51301">
    <property type="entry name" value="KILA_N"/>
    <property type="match status" value="1"/>
</dbReference>
<dbReference type="AlphaFoldDB" id="A0A562J1Q3"/>
<protein>
    <submittedName>
        <fullName evidence="2">KilA domain-containing protein</fullName>
    </submittedName>
</protein>
<dbReference type="GO" id="GO:0003677">
    <property type="term" value="F:DNA binding"/>
    <property type="evidence" value="ECO:0007669"/>
    <property type="project" value="InterPro"/>
</dbReference>
<dbReference type="RefSeq" id="WP_144569805.1">
    <property type="nucleotide sequence ID" value="NZ_VLKG01000001.1"/>
</dbReference>